<dbReference type="EMBL" id="CP159872">
    <property type="protein sequence ID" value="XCM83695.1"/>
    <property type="molecule type" value="Genomic_DNA"/>
</dbReference>
<evidence type="ECO:0000259" key="1">
    <source>
        <dbReference type="Pfam" id="PF24712"/>
    </source>
</evidence>
<reference evidence="2" key="1">
    <citation type="submission" date="2024-06" db="EMBL/GenBank/DDBJ databases">
        <title>The genome sequences of Kitasatospora sp. strain HUAS MG31.</title>
        <authorList>
            <person name="Mo P."/>
        </authorList>
    </citation>
    <scope>NUCLEOTIDE SEQUENCE</scope>
    <source>
        <strain evidence="2">HUAS MG31</strain>
    </source>
</reference>
<dbReference type="KEGG" id="kcm:ABWK59_34605"/>
<feature type="domain" description="YxiG-like" evidence="1">
    <location>
        <begin position="2"/>
        <end position="49"/>
    </location>
</feature>
<sequence>MKWHCLYPGAQLLPESEATRRWSKALGIDFHEVRIETNAHNLTLLFSDLR</sequence>
<name>A0AAU8K4Y6_9ACTN</name>
<organism evidence="2">
    <name type="scientific">Kitasatospora camelliae</name>
    <dbReference type="NCBI Taxonomy" id="3156397"/>
    <lineage>
        <taxon>Bacteria</taxon>
        <taxon>Bacillati</taxon>
        <taxon>Actinomycetota</taxon>
        <taxon>Actinomycetes</taxon>
        <taxon>Kitasatosporales</taxon>
        <taxon>Streptomycetaceae</taxon>
        <taxon>Kitasatospora</taxon>
    </lineage>
</organism>
<gene>
    <name evidence="2" type="ORF">ABWK59_34605</name>
</gene>
<proteinExistence type="predicted"/>
<dbReference type="AlphaFoldDB" id="A0AAU8K4Y6"/>
<accession>A0AAU8K4Y6</accession>
<dbReference type="InterPro" id="IPR058188">
    <property type="entry name" value="YxiG-like"/>
</dbReference>
<evidence type="ECO:0000313" key="2">
    <source>
        <dbReference type="EMBL" id="XCM83695.1"/>
    </source>
</evidence>
<dbReference type="Pfam" id="PF24712">
    <property type="entry name" value="YxiG_2"/>
    <property type="match status" value="1"/>
</dbReference>
<protein>
    <recommendedName>
        <fullName evidence="1">YxiG-like domain-containing protein</fullName>
    </recommendedName>
</protein>